<keyword evidence="3" id="KW-1185">Reference proteome</keyword>
<accession>A0A6A6U864</accession>
<evidence type="ECO:0000256" key="1">
    <source>
        <dbReference type="SAM" id="MobiDB-lite"/>
    </source>
</evidence>
<organism evidence="2 3">
    <name type="scientific">Microthyrium microscopicum</name>
    <dbReference type="NCBI Taxonomy" id="703497"/>
    <lineage>
        <taxon>Eukaryota</taxon>
        <taxon>Fungi</taxon>
        <taxon>Dikarya</taxon>
        <taxon>Ascomycota</taxon>
        <taxon>Pezizomycotina</taxon>
        <taxon>Dothideomycetes</taxon>
        <taxon>Dothideomycetes incertae sedis</taxon>
        <taxon>Microthyriales</taxon>
        <taxon>Microthyriaceae</taxon>
        <taxon>Microthyrium</taxon>
    </lineage>
</organism>
<evidence type="ECO:0000313" key="3">
    <source>
        <dbReference type="Proteomes" id="UP000799302"/>
    </source>
</evidence>
<dbReference type="AlphaFoldDB" id="A0A6A6U864"/>
<dbReference type="Proteomes" id="UP000799302">
    <property type="component" value="Unassembled WGS sequence"/>
</dbReference>
<proteinExistence type="predicted"/>
<reference evidence="2" key="1">
    <citation type="journal article" date="2020" name="Stud. Mycol.">
        <title>101 Dothideomycetes genomes: a test case for predicting lifestyles and emergence of pathogens.</title>
        <authorList>
            <person name="Haridas S."/>
            <person name="Albert R."/>
            <person name="Binder M."/>
            <person name="Bloem J."/>
            <person name="Labutti K."/>
            <person name="Salamov A."/>
            <person name="Andreopoulos B."/>
            <person name="Baker S."/>
            <person name="Barry K."/>
            <person name="Bills G."/>
            <person name="Bluhm B."/>
            <person name="Cannon C."/>
            <person name="Castanera R."/>
            <person name="Culley D."/>
            <person name="Daum C."/>
            <person name="Ezra D."/>
            <person name="Gonzalez J."/>
            <person name="Henrissat B."/>
            <person name="Kuo A."/>
            <person name="Liang C."/>
            <person name="Lipzen A."/>
            <person name="Lutzoni F."/>
            <person name="Magnuson J."/>
            <person name="Mondo S."/>
            <person name="Nolan M."/>
            <person name="Ohm R."/>
            <person name="Pangilinan J."/>
            <person name="Park H.-J."/>
            <person name="Ramirez L."/>
            <person name="Alfaro M."/>
            <person name="Sun H."/>
            <person name="Tritt A."/>
            <person name="Yoshinaga Y."/>
            <person name="Zwiers L.-H."/>
            <person name="Turgeon B."/>
            <person name="Goodwin S."/>
            <person name="Spatafora J."/>
            <person name="Crous P."/>
            <person name="Grigoriev I."/>
        </authorList>
    </citation>
    <scope>NUCLEOTIDE SEQUENCE</scope>
    <source>
        <strain evidence="2">CBS 115976</strain>
    </source>
</reference>
<protein>
    <submittedName>
        <fullName evidence="2">Uncharacterized protein</fullName>
    </submittedName>
</protein>
<name>A0A6A6U864_9PEZI</name>
<gene>
    <name evidence="2" type="ORF">BT63DRAFT_302052</name>
</gene>
<evidence type="ECO:0000313" key="2">
    <source>
        <dbReference type="EMBL" id="KAF2667836.1"/>
    </source>
</evidence>
<dbReference type="EMBL" id="MU004237">
    <property type="protein sequence ID" value="KAF2667836.1"/>
    <property type="molecule type" value="Genomic_DNA"/>
</dbReference>
<sequence>MIAASINNPVLEHVLTLLPAPNNPKITSQEGSLEFGRRDPVNDNIIKKDYRTPSISKHQWTADQHHSQSQEGHPMSCQLRKYGAIERRVQDLLQWRVRLQSAIWVGKRDFGPLFPRSYVTSETLRRGRKVRFSSERYCNIGSEMDGLCRDF</sequence>
<feature type="region of interest" description="Disordered" evidence="1">
    <location>
        <begin position="56"/>
        <end position="75"/>
    </location>
</feature>